<dbReference type="SUPFAM" id="SSF54427">
    <property type="entry name" value="NTF2-like"/>
    <property type="match status" value="1"/>
</dbReference>
<reference evidence="2 3" key="1">
    <citation type="submission" date="2015-03" db="EMBL/GenBank/DDBJ databases">
        <title>Genome assembly of Sandaracinus amylolyticus DSM 53668.</title>
        <authorList>
            <person name="Sharma G."/>
            <person name="Subramanian S."/>
        </authorList>
    </citation>
    <scope>NUCLEOTIDE SEQUENCE [LARGE SCALE GENOMIC DNA]</scope>
    <source>
        <strain evidence="2 3">DSM 53668</strain>
    </source>
</reference>
<dbReference type="KEGG" id="samy:DB32_000095"/>
<evidence type="ECO:0000259" key="1">
    <source>
        <dbReference type="Pfam" id="PF12680"/>
    </source>
</evidence>
<dbReference type="Proteomes" id="UP000034883">
    <property type="component" value="Chromosome"/>
</dbReference>
<dbReference type="Gene3D" id="3.10.450.50">
    <property type="match status" value="1"/>
</dbReference>
<dbReference type="InterPro" id="IPR037401">
    <property type="entry name" value="SnoaL-like"/>
</dbReference>
<protein>
    <recommendedName>
        <fullName evidence="1">SnoaL-like domain-containing protein</fullName>
    </recommendedName>
</protein>
<evidence type="ECO:0000313" key="2">
    <source>
        <dbReference type="EMBL" id="AKF02947.1"/>
    </source>
</evidence>
<dbReference type="RefSeq" id="WP_053230435.1">
    <property type="nucleotide sequence ID" value="NZ_CP011125.1"/>
</dbReference>
<gene>
    <name evidence="2" type="ORF">DB32_000095</name>
</gene>
<organism evidence="2 3">
    <name type="scientific">Sandaracinus amylolyticus</name>
    <dbReference type="NCBI Taxonomy" id="927083"/>
    <lineage>
        <taxon>Bacteria</taxon>
        <taxon>Pseudomonadati</taxon>
        <taxon>Myxococcota</taxon>
        <taxon>Polyangia</taxon>
        <taxon>Polyangiales</taxon>
        <taxon>Sandaracinaceae</taxon>
        <taxon>Sandaracinus</taxon>
    </lineage>
</organism>
<dbReference type="InterPro" id="IPR032710">
    <property type="entry name" value="NTF2-like_dom_sf"/>
</dbReference>
<name>A0A0F6YFX5_9BACT</name>
<proteinExistence type="predicted"/>
<sequence length="121" mass="13216">MSAANDSLAIARAYHRGWTTKHFEDAVRLLARDLIVEVPINAYPDAESFARALVAFGGMTTRVELLSELAGDDQAMLLYDMDVTGLGRLRVAEHFTVRDGAITRIRQIHDTAALRAAGFAG</sequence>
<dbReference type="AlphaFoldDB" id="A0A0F6YFX5"/>
<keyword evidence="3" id="KW-1185">Reference proteome</keyword>
<feature type="domain" description="SnoaL-like" evidence="1">
    <location>
        <begin position="11"/>
        <end position="105"/>
    </location>
</feature>
<dbReference type="STRING" id="927083.DB32_000095"/>
<evidence type="ECO:0000313" key="3">
    <source>
        <dbReference type="Proteomes" id="UP000034883"/>
    </source>
</evidence>
<accession>A0A0F6YFX5</accession>
<dbReference type="EMBL" id="CP011125">
    <property type="protein sequence ID" value="AKF02947.1"/>
    <property type="molecule type" value="Genomic_DNA"/>
</dbReference>
<dbReference type="Pfam" id="PF12680">
    <property type="entry name" value="SnoaL_2"/>
    <property type="match status" value="1"/>
</dbReference>